<dbReference type="RefSeq" id="YP_010110850.1">
    <property type="nucleotide sequence ID" value="NC_055875.1"/>
</dbReference>
<organism evidence="2 3">
    <name type="scientific">uncultured phage cr10_1</name>
    <dbReference type="NCBI Taxonomy" id="2772066"/>
    <lineage>
        <taxon>Viruses</taxon>
        <taxon>Duplodnaviria</taxon>
        <taxon>Heunggongvirae</taxon>
        <taxon>Uroviricota</taxon>
        <taxon>Caudoviricetes</taxon>
        <taxon>Crassvirales</taxon>
        <taxon>Suoliviridae</taxon>
        <taxon>Boorivirinae</taxon>
        <taxon>Canhaevirus</taxon>
        <taxon>Canhaevirus hiberniae</taxon>
    </lineage>
</organism>
<accession>A0A7M1RXT6</accession>
<dbReference type="GeneID" id="65129172"/>
<keyword evidence="3" id="KW-1185">Reference proteome</keyword>
<evidence type="ECO:0000313" key="3">
    <source>
        <dbReference type="Proteomes" id="UP000593744"/>
    </source>
</evidence>
<sequence length="205" mass="22442">MKCIIIGHEFAEANTGNLYCKLEVRPANDEWAASFNYVMFITEAMKEALEARFPKEIYLQEIRMQTPEPFNRVWATDGNNHMQGEIVCNAKGDPIVFNDIKVVIRTLPDGTPARGEDAEKLLESSWRRGIENGTILPIGEGTDVPDNNIGQTVGGADAFAGAQSAGDPESLETSQPDPLPTGNVVVPGNRPQRPQQQAGIRVPRV</sequence>
<feature type="region of interest" description="Disordered" evidence="1">
    <location>
        <begin position="133"/>
        <end position="205"/>
    </location>
</feature>
<dbReference type="EMBL" id="MT774382">
    <property type="protein sequence ID" value="QOR58692.1"/>
    <property type="molecule type" value="Genomic_DNA"/>
</dbReference>
<name>A0A7M1RXT6_9CAUD</name>
<protein>
    <submittedName>
        <fullName evidence="2">Uncharacterized protein</fullName>
    </submittedName>
</protein>
<dbReference type="KEGG" id="vg:65129172"/>
<evidence type="ECO:0000313" key="2">
    <source>
        <dbReference type="EMBL" id="QOR58692.1"/>
    </source>
</evidence>
<proteinExistence type="predicted"/>
<reference evidence="2 3" key="1">
    <citation type="submission" date="2020-07" db="EMBL/GenBank/DDBJ databases">
        <title>Taxonomic proposal: Crassvirales, a new order of highly abundant and diverse bacterial viruses.</title>
        <authorList>
            <person name="Shkoporov A.N."/>
            <person name="Stockdale S.R."/>
            <person name="Guerin E."/>
            <person name="Ross R.P."/>
            <person name="Hill C."/>
        </authorList>
    </citation>
    <scope>NUCLEOTIDE SEQUENCE [LARGE SCALE GENOMIC DNA]</scope>
</reference>
<evidence type="ECO:0000256" key="1">
    <source>
        <dbReference type="SAM" id="MobiDB-lite"/>
    </source>
</evidence>
<dbReference type="Proteomes" id="UP000593744">
    <property type="component" value="Segment"/>
</dbReference>